<dbReference type="OrthoDB" id="9801785at2"/>
<dbReference type="GO" id="GO:0005737">
    <property type="term" value="C:cytoplasm"/>
    <property type="evidence" value="ECO:0007669"/>
    <property type="project" value="TreeGrafter"/>
</dbReference>
<reference evidence="2 3" key="1">
    <citation type="submission" date="2016-01" db="EMBL/GenBank/DDBJ databases">
        <title>The new phylogeny of the genus Mycobacterium.</title>
        <authorList>
            <person name="Tarcisio F."/>
            <person name="Conor M."/>
            <person name="Antonella G."/>
            <person name="Elisabetta G."/>
            <person name="Giulia F.S."/>
            <person name="Sara T."/>
            <person name="Anna F."/>
            <person name="Clotilde B."/>
            <person name="Roberto B."/>
            <person name="Veronica D.S."/>
            <person name="Fabio R."/>
            <person name="Monica P."/>
            <person name="Olivier J."/>
            <person name="Enrico T."/>
            <person name="Nicola S."/>
        </authorList>
    </citation>
    <scope>NUCLEOTIDE SEQUENCE [LARGE SCALE GENOMIC DNA]</scope>
    <source>
        <strain evidence="2 3">DSM 44803</strain>
    </source>
</reference>
<dbReference type="RefSeq" id="WP_046182188.1">
    <property type="nucleotide sequence ID" value="NZ_JACKSS010000078.1"/>
</dbReference>
<dbReference type="Pfam" id="PF01370">
    <property type="entry name" value="Epimerase"/>
    <property type="match status" value="1"/>
</dbReference>
<dbReference type="Proteomes" id="UP000193781">
    <property type="component" value="Unassembled WGS sequence"/>
</dbReference>
<dbReference type="SUPFAM" id="SSF51735">
    <property type="entry name" value="NAD(P)-binding Rossmann-fold domains"/>
    <property type="match status" value="1"/>
</dbReference>
<protein>
    <recommendedName>
        <fullName evidence="1">NAD-dependent epimerase/dehydratase domain-containing protein</fullName>
    </recommendedName>
</protein>
<dbReference type="InterPro" id="IPR036291">
    <property type="entry name" value="NAD(P)-bd_dom_sf"/>
</dbReference>
<dbReference type="EMBL" id="LQPH01000151">
    <property type="protein sequence ID" value="ORW17557.1"/>
    <property type="molecule type" value="Genomic_DNA"/>
</dbReference>
<evidence type="ECO:0000313" key="2">
    <source>
        <dbReference type="EMBL" id="ORW17557.1"/>
    </source>
</evidence>
<dbReference type="InterPro" id="IPR001509">
    <property type="entry name" value="Epimerase_deHydtase"/>
</dbReference>
<evidence type="ECO:0000313" key="3">
    <source>
        <dbReference type="Proteomes" id="UP000193781"/>
    </source>
</evidence>
<keyword evidence="3" id="KW-1185">Reference proteome</keyword>
<gene>
    <name evidence="2" type="ORF">AWC17_12065</name>
</gene>
<comment type="caution">
    <text evidence="2">The sequence shown here is derived from an EMBL/GenBank/DDBJ whole genome shotgun (WGS) entry which is preliminary data.</text>
</comment>
<name>A0A0F5NHE3_9MYCO</name>
<dbReference type="PANTHER" id="PTHR48079">
    <property type="entry name" value="PROTEIN YEEZ"/>
    <property type="match status" value="1"/>
</dbReference>
<dbReference type="AlphaFoldDB" id="A0A0F5NHE3"/>
<dbReference type="InterPro" id="IPR051783">
    <property type="entry name" value="NAD(P)-dependent_oxidoreduct"/>
</dbReference>
<sequence length="335" mass="36189">MAHALVTGASGLLGSNLTAELIAQGHTVTATRRPSTDTSSLADLPVKWVFADLGSVADLCNVFVGADVVFHCAACVSTRRTITPAISAVNVDATRAVVEAAIAVGTPRVVHTSTANTIGPTPDGTRADEQTPWGWDEAGLASAYPVTKRRGEILVQRACDKLDAVIVNPTYLVGPRDARPSSGRLIVEVANRRIPYWTPGYNNFADVGEVARGMIAAWLHGKRGERYILGGQELTYHAYIERVAREVGVDPPHRRLPYPVAWIGGKAGDLLEAVTGRETTVNSMSVGYAFTDRYRYRSDKAVRELGYVLAPIEPAIRNAVKWFRARGMIRSGEIP</sequence>
<feature type="domain" description="NAD-dependent epimerase/dehydratase" evidence="1">
    <location>
        <begin position="4"/>
        <end position="230"/>
    </location>
</feature>
<dbReference type="PANTHER" id="PTHR48079:SF6">
    <property type="entry name" value="NAD(P)-BINDING DOMAIN-CONTAINING PROTEIN-RELATED"/>
    <property type="match status" value="1"/>
</dbReference>
<accession>A0A0F5NHE3</accession>
<dbReference type="GO" id="GO:0004029">
    <property type="term" value="F:aldehyde dehydrogenase (NAD+) activity"/>
    <property type="evidence" value="ECO:0007669"/>
    <property type="project" value="TreeGrafter"/>
</dbReference>
<evidence type="ECO:0000259" key="1">
    <source>
        <dbReference type="Pfam" id="PF01370"/>
    </source>
</evidence>
<organism evidence="2 3">
    <name type="scientific">Mycobacterium nebraskense</name>
    <dbReference type="NCBI Taxonomy" id="244292"/>
    <lineage>
        <taxon>Bacteria</taxon>
        <taxon>Bacillati</taxon>
        <taxon>Actinomycetota</taxon>
        <taxon>Actinomycetes</taxon>
        <taxon>Mycobacteriales</taxon>
        <taxon>Mycobacteriaceae</taxon>
        <taxon>Mycobacterium</taxon>
    </lineage>
</organism>
<proteinExistence type="predicted"/>
<dbReference type="Gene3D" id="3.40.50.720">
    <property type="entry name" value="NAD(P)-binding Rossmann-like Domain"/>
    <property type="match status" value="1"/>
</dbReference>
<dbReference type="STRING" id="244292.ABW17_12840"/>